<evidence type="ECO:0000313" key="4">
    <source>
        <dbReference type="Proteomes" id="UP000248616"/>
    </source>
</evidence>
<dbReference type="EMBL" id="MZXV01000050">
    <property type="protein sequence ID" value="PZV36430.1"/>
    <property type="molecule type" value="Genomic_DNA"/>
</dbReference>
<dbReference type="CDD" id="cd00093">
    <property type="entry name" value="HTH_XRE"/>
    <property type="match status" value="1"/>
</dbReference>
<proteinExistence type="predicted"/>
<comment type="caution">
    <text evidence="3">The sequence shown here is derived from an EMBL/GenBank/DDBJ whole genome shotgun (WGS) entry which is preliminary data.</text>
</comment>
<dbReference type="OrthoDB" id="513181at2"/>
<dbReference type="InterPro" id="IPR001387">
    <property type="entry name" value="Cro/C1-type_HTH"/>
</dbReference>
<feature type="region of interest" description="Disordered" evidence="1">
    <location>
        <begin position="1"/>
        <end position="29"/>
    </location>
</feature>
<dbReference type="SUPFAM" id="SSF47413">
    <property type="entry name" value="lambda repressor-like DNA-binding domains"/>
    <property type="match status" value="1"/>
</dbReference>
<protein>
    <recommendedName>
        <fullName evidence="2">HTH cro/C1-type domain-containing protein</fullName>
    </recommendedName>
</protein>
<dbReference type="SMART" id="SM00530">
    <property type="entry name" value="HTH_XRE"/>
    <property type="match status" value="1"/>
</dbReference>
<dbReference type="Proteomes" id="UP000248616">
    <property type="component" value="Unassembled WGS sequence"/>
</dbReference>
<keyword evidence="4" id="KW-1185">Reference proteome</keyword>
<feature type="domain" description="HTH cro/C1-type" evidence="2">
    <location>
        <begin position="43"/>
        <end position="96"/>
    </location>
</feature>
<evidence type="ECO:0000313" key="3">
    <source>
        <dbReference type="EMBL" id="PZV36430.1"/>
    </source>
</evidence>
<accession>A0A2W7C011</accession>
<sequence length="272" mass="31061">MAVPTASPQLPLISPSITPQDRGLMGTNTPKRKVSVRFDTTKIVELRKQKQWTQLDLAAESQLGKATVERMEAGHSVSLATAHTVCSCYNVRLETVAKLFVGDSETVVEAQPRDLSYLFHDMLKELGDIVGEEEARTAMRELFWKMQRFPFGKDRRDELYKRDRYDLDGFITILEFRAGAIRSTLDAIASGRIKLREGENGKDVMLLEKAQEKASDWQRAFDALHEAHVHAIREGGLLLAHELRQQIADLLNEMYWSYQEPMFFMRGVYSSH</sequence>
<dbReference type="Gene3D" id="1.10.260.40">
    <property type="entry name" value="lambda repressor-like DNA-binding domains"/>
    <property type="match status" value="1"/>
</dbReference>
<dbReference type="InterPro" id="IPR010982">
    <property type="entry name" value="Lambda_DNA-bd_dom_sf"/>
</dbReference>
<reference evidence="4" key="1">
    <citation type="submission" date="2017-03" db="EMBL/GenBank/DDBJ databases">
        <authorList>
            <person name="Safronova V.I."/>
            <person name="Sazanova A.L."/>
            <person name="Chirak E.R."/>
        </authorList>
    </citation>
    <scope>NUCLEOTIDE SEQUENCE [LARGE SCALE GENOMIC DNA]</scope>
    <source>
        <strain evidence="4">Ach-343</strain>
    </source>
</reference>
<gene>
    <name evidence="3" type="ORF">B5V02_21865</name>
</gene>
<organism evidence="3 4">
    <name type="scientific">Mesorhizobium kowhaii</name>
    <dbReference type="NCBI Taxonomy" id="1300272"/>
    <lineage>
        <taxon>Bacteria</taxon>
        <taxon>Pseudomonadati</taxon>
        <taxon>Pseudomonadota</taxon>
        <taxon>Alphaproteobacteria</taxon>
        <taxon>Hyphomicrobiales</taxon>
        <taxon>Phyllobacteriaceae</taxon>
        <taxon>Mesorhizobium</taxon>
    </lineage>
</organism>
<evidence type="ECO:0000259" key="2">
    <source>
        <dbReference type="PROSITE" id="PS50943"/>
    </source>
</evidence>
<dbReference type="GO" id="GO:0003677">
    <property type="term" value="F:DNA binding"/>
    <property type="evidence" value="ECO:0007669"/>
    <property type="project" value="InterPro"/>
</dbReference>
<dbReference type="PROSITE" id="PS50943">
    <property type="entry name" value="HTH_CROC1"/>
    <property type="match status" value="1"/>
</dbReference>
<evidence type="ECO:0000256" key="1">
    <source>
        <dbReference type="SAM" id="MobiDB-lite"/>
    </source>
</evidence>
<dbReference type="RefSeq" id="WP_111546233.1">
    <property type="nucleotide sequence ID" value="NZ_MZXV01000050.1"/>
</dbReference>
<name>A0A2W7C011_9HYPH</name>
<dbReference type="AlphaFoldDB" id="A0A2W7C011"/>
<dbReference type="Pfam" id="PF01381">
    <property type="entry name" value="HTH_3"/>
    <property type="match status" value="1"/>
</dbReference>